<organism evidence="1 2">
    <name type="scientific">Bergeyella zoohelcum ATCC 43767</name>
    <dbReference type="NCBI Taxonomy" id="883096"/>
    <lineage>
        <taxon>Bacteria</taxon>
        <taxon>Pseudomonadati</taxon>
        <taxon>Bacteroidota</taxon>
        <taxon>Flavobacteriia</taxon>
        <taxon>Flavobacteriales</taxon>
        <taxon>Weeksellaceae</taxon>
        <taxon>Bergeyella</taxon>
    </lineage>
</organism>
<accession>K1LNY9</accession>
<evidence type="ECO:0000313" key="2">
    <source>
        <dbReference type="Proteomes" id="UP000006085"/>
    </source>
</evidence>
<dbReference type="EMBL" id="AGYA01000012">
    <property type="protein sequence ID" value="EKB58645.1"/>
    <property type="molecule type" value="Genomic_DNA"/>
</dbReference>
<dbReference type="AlphaFoldDB" id="K1LNY9"/>
<comment type="caution">
    <text evidence="1">The sequence shown here is derived from an EMBL/GenBank/DDBJ whole genome shotgun (WGS) entry which is preliminary data.</text>
</comment>
<dbReference type="STRING" id="883096.HMPREF9699_00545"/>
<dbReference type="RefSeq" id="WP_002662222.1">
    <property type="nucleotide sequence ID" value="NZ_JH932293.1"/>
</dbReference>
<reference evidence="1 2" key="1">
    <citation type="submission" date="2012-07" db="EMBL/GenBank/DDBJ databases">
        <title>The Genome Sequence of Bergeyella zoohelcum ATCC 43767.</title>
        <authorList>
            <consortium name="The Broad Institute Genome Sequencing Platform"/>
            <person name="Earl A."/>
            <person name="Ward D."/>
            <person name="Feldgarden M."/>
            <person name="Gevers D."/>
            <person name="Huys G."/>
            <person name="Walker B."/>
            <person name="Young S.K."/>
            <person name="Zeng Q."/>
            <person name="Gargeya S."/>
            <person name="Fitzgerald M."/>
            <person name="Haas B."/>
            <person name="Abouelleil A."/>
            <person name="Alvarado L."/>
            <person name="Arachchi H.M."/>
            <person name="Berlin A.M."/>
            <person name="Chapman S.B."/>
            <person name="Goldberg J."/>
            <person name="Griggs A."/>
            <person name="Gujja S."/>
            <person name="Hansen M."/>
            <person name="Howarth C."/>
            <person name="Imamovic A."/>
            <person name="Larimer J."/>
            <person name="McCowen C."/>
            <person name="Montmayeur A."/>
            <person name="Murphy C."/>
            <person name="Neiman D."/>
            <person name="Pearson M."/>
            <person name="Priest M."/>
            <person name="Roberts A."/>
            <person name="Saif S."/>
            <person name="Shea T."/>
            <person name="Sisk P."/>
            <person name="Sykes S."/>
            <person name="Wortman J."/>
            <person name="Nusbaum C."/>
            <person name="Birren B."/>
        </authorList>
    </citation>
    <scope>NUCLEOTIDE SEQUENCE [LARGE SCALE GENOMIC DNA]</scope>
    <source>
        <strain evidence="1 2">ATCC 43767</strain>
    </source>
</reference>
<dbReference type="eggNOG" id="COG3209">
    <property type="taxonomic scope" value="Bacteria"/>
</dbReference>
<evidence type="ECO:0000313" key="1">
    <source>
        <dbReference type="EMBL" id="EKB58645.1"/>
    </source>
</evidence>
<dbReference type="Proteomes" id="UP000006085">
    <property type="component" value="Unassembled WGS sequence"/>
</dbReference>
<keyword evidence="2" id="KW-1185">Reference proteome</keyword>
<protein>
    <submittedName>
        <fullName evidence="1">Uncharacterized protein</fullName>
    </submittedName>
</protein>
<proteinExistence type="predicted"/>
<sequence>MLAFEATNPSTMDRAMFHVGLNARDMKREFIGYGMGARGYYRGSALTINNKGSKYLFNSWHKGTFPNKTQSVMYHYRKHGNGRTAVQYTKDAMKFFNKNKGLGQKVILKDGTQGIKIQTKQIINGKTQRSGRYWTSSGKIVTFWD</sequence>
<name>K1LNY9_9FLAO</name>
<gene>
    <name evidence="1" type="ORF">HMPREF9699_00545</name>
</gene>
<dbReference type="HOGENOM" id="CLU_1783099_0_0_10"/>